<gene>
    <name evidence="2" type="ORF">G5575_17315</name>
</gene>
<accession>A0A6M1SUV5</accession>
<protein>
    <submittedName>
        <fullName evidence="2">Uncharacterized protein</fullName>
    </submittedName>
</protein>
<proteinExistence type="predicted"/>
<evidence type="ECO:0000313" key="3">
    <source>
        <dbReference type="Proteomes" id="UP000474802"/>
    </source>
</evidence>
<evidence type="ECO:0000313" key="2">
    <source>
        <dbReference type="EMBL" id="NGP19162.1"/>
    </source>
</evidence>
<dbReference type="RefSeq" id="WP_164535400.1">
    <property type="nucleotide sequence ID" value="NZ_JAALFG010000004.1"/>
</dbReference>
<name>A0A6M1SUV5_9HYPH</name>
<evidence type="ECO:0000256" key="1">
    <source>
        <dbReference type="SAM" id="MobiDB-lite"/>
    </source>
</evidence>
<dbReference type="EMBL" id="JAALFG010000004">
    <property type="protein sequence ID" value="NGP19162.1"/>
    <property type="molecule type" value="Genomic_DNA"/>
</dbReference>
<keyword evidence="3" id="KW-1185">Reference proteome</keyword>
<reference evidence="2 3" key="2">
    <citation type="submission" date="2020-03" db="EMBL/GenBank/DDBJ databases">
        <title>Devosia chinhatensis sp. nov., isolated from a hexachlorocyclohexane (HCH) dump site in India.</title>
        <authorList>
            <person name="Kumar M."/>
            <person name="Lal R."/>
        </authorList>
    </citation>
    <scope>NUCLEOTIDE SEQUENCE [LARGE SCALE GENOMIC DNA]</scope>
    <source>
        <strain evidence="2 3">H239</strain>
    </source>
</reference>
<feature type="region of interest" description="Disordered" evidence="1">
    <location>
        <begin position="1"/>
        <end position="37"/>
    </location>
</feature>
<reference evidence="2 3" key="1">
    <citation type="submission" date="2020-02" db="EMBL/GenBank/DDBJ databases">
        <authorList>
            <person name="Khan S.A."/>
            <person name="Jeon C.O."/>
            <person name="Chun B.H."/>
        </authorList>
    </citation>
    <scope>NUCLEOTIDE SEQUENCE [LARGE SCALE GENOMIC DNA]</scope>
    <source>
        <strain evidence="2 3">H239</strain>
    </source>
</reference>
<dbReference type="AlphaFoldDB" id="A0A6M1SUV5"/>
<dbReference type="Proteomes" id="UP000474802">
    <property type="component" value="Unassembled WGS sequence"/>
</dbReference>
<organism evidence="2 3">
    <name type="scientific">Devosia aurantiaca</name>
    <dbReference type="NCBI Taxonomy" id="2714858"/>
    <lineage>
        <taxon>Bacteria</taxon>
        <taxon>Pseudomonadati</taxon>
        <taxon>Pseudomonadota</taxon>
        <taxon>Alphaproteobacteria</taxon>
        <taxon>Hyphomicrobiales</taxon>
        <taxon>Devosiaceae</taxon>
        <taxon>Devosia</taxon>
    </lineage>
</organism>
<comment type="caution">
    <text evidence="2">The sequence shown here is derived from an EMBL/GenBank/DDBJ whole genome shotgun (WGS) entry which is preliminary data.</text>
</comment>
<sequence>MVDTKGLKRQRDDWTNNSIYARPRKPRERKRPTPEQRAEMDRIFDEAEARWNAPAVTQSRLLEAIVDTEARIAVEGDTAMDDVPFGESGE</sequence>
<feature type="compositionally biased region" description="Basic and acidic residues" evidence="1">
    <location>
        <begin position="1"/>
        <end position="14"/>
    </location>
</feature>